<sequence length="189" mass="20409">MPHRTKFDCLLRHGRLLAWSPSRHQGLGGASGVCGRHSCIGDYAPGFSSWRIELARVIIVALRKLVLIASGFLLLGGDRHDLAKVLSPWLLSASRSAGGLILLNSLFVICASVVHARHGSLKLVLIHRGYRMSGRAGCLLNLGLRGRWSRQGSSKFVLVGEGGWNYGVSSMDVFPAKIYPENTLSGGHA</sequence>
<evidence type="ECO:0000313" key="3">
    <source>
        <dbReference type="Proteomes" id="UP001239445"/>
    </source>
</evidence>
<evidence type="ECO:0000313" key="2">
    <source>
        <dbReference type="EMBL" id="KAK1750150.1"/>
    </source>
</evidence>
<keyword evidence="1" id="KW-1133">Transmembrane helix</keyword>
<reference evidence="2" key="1">
    <citation type="submission" date="2023-06" db="EMBL/GenBank/DDBJ databases">
        <title>Genome-scale phylogeny and comparative genomics of the fungal order Sordariales.</title>
        <authorList>
            <consortium name="Lawrence Berkeley National Laboratory"/>
            <person name="Hensen N."/>
            <person name="Bonometti L."/>
            <person name="Westerberg I."/>
            <person name="Brannstrom I.O."/>
            <person name="Guillou S."/>
            <person name="Cros-Aarteil S."/>
            <person name="Calhoun S."/>
            <person name="Haridas S."/>
            <person name="Kuo A."/>
            <person name="Mondo S."/>
            <person name="Pangilinan J."/>
            <person name="Riley R."/>
            <person name="Labutti K."/>
            <person name="Andreopoulos B."/>
            <person name="Lipzen A."/>
            <person name="Chen C."/>
            <person name="Yanf M."/>
            <person name="Daum C."/>
            <person name="Ng V."/>
            <person name="Clum A."/>
            <person name="Steindorff A."/>
            <person name="Ohm R."/>
            <person name="Martin F."/>
            <person name="Silar P."/>
            <person name="Natvig D."/>
            <person name="Lalanne C."/>
            <person name="Gautier V."/>
            <person name="Ament-Velasquez S.L."/>
            <person name="Kruys A."/>
            <person name="Hutchinson M.I."/>
            <person name="Powell A.J."/>
            <person name="Barry K."/>
            <person name="Miller A.N."/>
            <person name="Grigoriev I.V."/>
            <person name="Debuchy R."/>
            <person name="Gladieux P."/>
            <person name="Thoren M.H."/>
            <person name="Johannesson H."/>
        </authorList>
    </citation>
    <scope>NUCLEOTIDE SEQUENCE</scope>
    <source>
        <strain evidence="2">PSN4</strain>
    </source>
</reference>
<proteinExistence type="predicted"/>
<dbReference type="AlphaFoldDB" id="A0AAJ0F6G1"/>
<feature type="transmembrane region" description="Helical" evidence="1">
    <location>
        <begin position="97"/>
        <end position="116"/>
    </location>
</feature>
<dbReference type="Proteomes" id="UP001239445">
    <property type="component" value="Unassembled WGS sequence"/>
</dbReference>
<organism evidence="2 3">
    <name type="scientific">Echria macrotheca</name>
    <dbReference type="NCBI Taxonomy" id="438768"/>
    <lineage>
        <taxon>Eukaryota</taxon>
        <taxon>Fungi</taxon>
        <taxon>Dikarya</taxon>
        <taxon>Ascomycota</taxon>
        <taxon>Pezizomycotina</taxon>
        <taxon>Sordariomycetes</taxon>
        <taxon>Sordariomycetidae</taxon>
        <taxon>Sordariales</taxon>
        <taxon>Schizotheciaceae</taxon>
        <taxon>Echria</taxon>
    </lineage>
</organism>
<keyword evidence="1" id="KW-0472">Membrane</keyword>
<gene>
    <name evidence="2" type="ORF">QBC47DRAFT_125277</name>
</gene>
<evidence type="ECO:0000256" key="1">
    <source>
        <dbReference type="SAM" id="Phobius"/>
    </source>
</evidence>
<keyword evidence="3" id="KW-1185">Reference proteome</keyword>
<name>A0AAJ0F6G1_9PEZI</name>
<keyword evidence="1" id="KW-0812">Transmembrane</keyword>
<comment type="caution">
    <text evidence="2">The sequence shown here is derived from an EMBL/GenBank/DDBJ whole genome shotgun (WGS) entry which is preliminary data.</text>
</comment>
<accession>A0AAJ0F6G1</accession>
<dbReference type="EMBL" id="MU839849">
    <property type="protein sequence ID" value="KAK1750150.1"/>
    <property type="molecule type" value="Genomic_DNA"/>
</dbReference>
<feature type="transmembrane region" description="Helical" evidence="1">
    <location>
        <begin position="57"/>
        <end position="77"/>
    </location>
</feature>
<protein>
    <submittedName>
        <fullName evidence="2">Uncharacterized protein</fullName>
    </submittedName>
</protein>